<evidence type="ECO:0000313" key="3">
    <source>
        <dbReference type="Proteomes" id="UP001321473"/>
    </source>
</evidence>
<dbReference type="EMBL" id="JARKHS020016789">
    <property type="protein sequence ID" value="KAK8773510.1"/>
    <property type="molecule type" value="Genomic_DNA"/>
</dbReference>
<reference evidence="2 3" key="1">
    <citation type="journal article" date="2023" name="Arcadia Sci">
        <title>De novo assembly of a long-read Amblyomma americanum tick genome.</title>
        <authorList>
            <person name="Chou S."/>
            <person name="Poskanzer K.E."/>
            <person name="Rollins M."/>
            <person name="Thuy-Boun P.S."/>
        </authorList>
    </citation>
    <scope>NUCLEOTIDE SEQUENCE [LARGE SCALE GENOMIC DNA]</scope>
    <source>
        <strain evidence="2">F_SG_1</strain>
        <tissue evidence="2">Salivary glands</tissue>
    </source>
</reference>
<accession>A0AAQ4EFQ3</accession>
<dbReference type="AlphaFoldDB" id="A0AAQ4EFQ3"/>
<organism evidence="2 3">
    <name type="scientific">Amblyomma americanum</name>
    <name type="common">Lone star tick</name>
    <dbReference type="NCBI Taxonomy" id="6943"/>
    <lineage>
        <taxon>Eukaryota</taxon>
        <taxon>Metazoa</taxon>
        <taxon>Ecdysozoa</taxon>
        <taxon>Arthropoda</taxon>
        <taxon>Chelicerata</taxon>
        <taxon>Arachnida</taxon>
        <taxon>Acari</taxon>
        <taxon>Parasitiformes</taxon>
        <taxon>Ixodida</taxon>
        <taxon>Ixodoidea</taxon>
        <taxon>Ixodidae</taxon>
        <taxon>Amblyomminae</taxon>
        <taxon>Amblyomma</taxon>
    </lineage>
</organism>
<evidence type="ECO:0000256" key="1">
    <source>
        <dbReference type="SAM" id="MobiDB-lite"/>
    </source>
</evidence>
<sequence>TPTDEQRNASEQWQPPRLRQATAASEARRRSRKTDGSGNSITLDDVAAVMTVASTWDSCCGGGPISLRCVLIRKFRLWKLRFHDEGKQHSAPPSMTSGPLELVVALVRDVAASKSSSTATLLNSAAPPLRRCIAFCLVDAPSYSCGICLRSNS</sequence>
<keyword evidence="3" id="KW-1185">Reference proteome</keyword>
<evidence type="ECO:0000313" key="2">
    <source>
        <dbReference type="EMBL" id="KAK8773510.1"/>
    </source>
</evidence>
<proteinExistence type="predicted"/>
<dbReference type="Proteomes" id="UP001321473">
    <property type="component" value="Unassembled WGS sequence"/>
</dbReference>
<gene>
    <name evidence="2" type="ORF">V5799_011957</name>
</gene>
<feature type="region of interest" description="Disordered" evidence="1">
    <location>
        <begin position="1"/>
        <end position="40"/>
    </location>
</feature>
<feature type="non-terminal residue" evidence="2">
    <location>
        <position position="1"/>
    </location>
</feature>
<name>A0AAQ4EFQ3_AMBAM</name>
<comment type="caution">
    <text evidence="2">The sequence shown here is derived from an EMBL/GenBank/DDBJ whole genome shotgun (WGS) entry which is preliminary data.</text>
</comment>
<protein>
    <submittedName>
        <fullName evidence="2">Uncharacterized protein</fullName>
    </submittedName>
</protein>